<dbReference type="PROSITE" id="PS00751">
    <property type="entry name" value="TCP1_2"/>
    <property type="match status" value="1"/>
</dbReference>
<dbReference type="Gene3D" id="3.50.7.10">
    <property type="entry name" value="GroEL"/>
    <property type="match status" value="1"/>
</dbReference>
<dbReference type="FunFam" id="3.30.260.10:FF:000025">
    <property type="entry name" value="Chaperonin containing TCP1 subunit 2"/>
    <property type="match status" value="1"/>
</dbReference>
<dbReference type="PROSITE" id="PS00750">
    <property type="entry name" value="TCP1_1"/>
    <property type="match status" value="1"/>
</dbReference>
<dbReference type="InterPro" id="IPR027410">
    <property type="entry name" value="TCP-1-like_intermed_sf"/>
</dbReference>
<dbReference type="SUPFAM" id="SSF48592">
    <property type="entry name" value="GroEL equatorial domain-like"/>
    <property type="match status" value="1"/>
</dbReference>
<dbReference type="InterPro" id="IPR002194">
    <property type="entry name" value="Chaperonin_TCP-1_CS"/>
</dbReference>
<evidence type="ECO:0000256" key="7">
    <source>
        <dbReference type="ARBA" id="ARBA00023186"/>
    </source>
</evidence>
<dbReference type="InterPro" id="IPR027413">
    <property type="entry name" value="GROEL-like_equatorial_sf"/>
</dbReference>
<dbReference type="GO" id="GO:0005524">
    <property type="term" value="F:ATP binding"/>
    <property type="evidence" value="ECO:0007669"/>
    <property type="project" value="UniProtKB-KW"/>
</dbReference>
<dbReference type="Gene3D" id="1.10.560.10">
    <property type="entry name" value="GroEL-like equatorial domain"/>
    <property type="match status" value="1"/>
</dbReference>
<evidence type="ECO:0000313" key="11">
    <source>
        <dbReference type="EMBL" id="CAD9660292.1"/>
    </source>
</evidence>
<accession>A0A7S2R4F8</accession>
<dbReference type="PRINTS" id="PR00304">
    <property type="entry name" value="TCOMPLEXTCP1"/>
</dbReference>
<comment type="similarity">
    <text evidence="2 10">Belongs to the TCP-1 chaperonin family.</text>
</comment>
<dbReference type="PANTHER" id="PTHR11353">
    <property type="entry name" value="CHAPERONIN"/>
    <property type="match status" value="1"/>
</dbReference>
<organism evidence="11">
    <name type="scientific">Rhizochromulina marina</name>
    <dbReference type="NCBI Taxonomy" id="1034831"/>
    <lineage>
        <taxon>Eukaryota</taxon>
        <taxon>Sar</taxon>
        <taxon>Stramenopiles</taxon>
        <taxon>Ochrophyta</taxon>
        <taxon>Dictyochophyceae</taxon>
        <taxon>Rhizochromulinales</taxon>
        <taxon>Rhizochromulina</taxon>
    </lineage>
</organism>
<keyword evidence="7 10" id="KW-0143">Chaperone</keyword>
<comment type="subcellular location">
    <subcellularLocation>
        <location evidence="1">Cytoplasm</location>
    </subcellularLocation>
</comment>
<evidence type="ECO:0000256" key="2">
    <source>
        <dbReference type="ARBA" id="ARBA00008020"/>
    </source>
</evidence>
<dbReference type="InterPro" id="IPR012716">
    <property type="entry name" value="Chap_CCT_beta"/>
</dbReference>
<evidence type="ECO:0000256" key="8">
    <source>
        <dbReference type="ARBA" id="ARBA00024677"/>
    </source>
</evidence>
<gene>
    <name evidence="11" type="ORF">RMAR1173_LOCUS403</name>
</gene>
<name>A0A7S2R4F8_9STRA</name>
<evidence type="ECO:0000256" key="10">
    <source>
        <dbReference type="RuleBase" id="RU004187"/>
    </source>
</evidence>
<dbReference type="Gene3D" id="3.30.260.10">
    <property type="entry name" value="TCP-1-like chaperonin intermediate domain"/>
    <property type="match status" value="1"/>
</dbReference>
<dbReference type="GO" id="GO:0051082">
    <property type="term" value="F:unfolded protein binding"/>
    <property type="evidence" value="ECO:0007669"/>
    <property type="project" value="InterPro"/>
</dbReference>
<dbReference type="EMBL" id="HBHJ01000607">
    <property type="protein sequence ID" value="CAD9660292.1"/>
    <property type="molecule type" value="Transcribed_RNA"/>
</dbReference>
<dbReference type="InterPro" id="IPR017998">
    <property type="entry name" value="Chaperone_TCP-1"/>
</dbReference>
<dbReference type="Pfam" id="PF00118">
    <property type="entry name" value="Cpn60_TCP1"/>
    <property type="match status" value="1"/>
</dbReference>
<reference evidence="11" key="1">
    <citation type="submission" date="2021-01" db="EMBL/GenBank/DDBJ databases">
        <authorList>
            <person name="Corre E."/>
            <person name="Pelletier E."/>
            <person name="Niang G."/>
            <person name="Scheremetjew M."/>
            <person name="Finn R."/>
            <person name="Kale V."/>
            <person name="Holt S."/>
            <person name="Cochrane G."/>
            <person name="Meng A."/>
            <person name="Brown T."/>
            <person name="Cohen L."/>
        </authorList>
    </citation>
    <scope>NUCLEOTIDE SEQUENCE</scope>
    <source>
        <strain evidence="11">CCMP1243</strain>
    </source>
</reference>
<protein>
    <recommendedName>
        <fullName evidence="9">CCT-beta</fullName>
    </recommendedName>
</protein>
<dbReference type="FunFam" id="3.50.7.10:FF:000002">
    <property type="entry name" value="T-complex protein 1 subunit beta"/>
    <property type="match status" value="1"/>
</dbReference>
<keyword evidence="5 10" id="KW-0547">Nucleotide-binding</keyword>
<evidence type="ECO:0000256" key="6">
    <source>
        <dbReference type="ARBA" id="ARBA00022840"/>
    </source>
</evidence>
<dbReference type="InterPro" id="IPR053374">
    <property type="entry name" value="TCP-1_chaperonin"/>
</dbReference>
<dbReference type="GO" id="GO:0005832">
    <property type="term" value="C:chaperonin-containing T-complex"/>
    <property type="evidence" value="ECO:0007669"/>
    <property type="project" value="InterPro"/>
</dbReference>
<dbReference type="InterPro" id="IPR027409">
    <property type="entry name" value="GroEL-like_apical_dom_sf"/>
</dbReference>
<dbReference type="CDD" id="cd03336">
    <property type="entry name" value="TCP1_beta"/>
    <property type="match status" value="1"/>
</dbReference>
<dbReference type="SUPFAM" id="SSF54849">
    <property type="entry name" value="GroEL-intermediate domain like"/>
    <property type="match status" value="1"/>
</dbReference>
<proteinExistence type="inferred from homology"/>
<dbReference type="NCBIfam" id="NF041083">
    <property type="entry name" value="thermosome_beta"/>
    <property type="match status" value="1"/>
</dbReference>
<evidence type="ECO:0000256" key="3">
    <source>
        <dbReference type="ARBA" id="ARBA00011531"/>
    </source>
</evidence>
<comment type="subunit">
    <text evidence="3">Heterooligomeric complex of about 850 to 900 kDa that forms two stacked rings, 12 to 16 nm in diameter.</text>
</comment>
<evidence type="ECO:0000256" key="1">
    <source>
        <dbReference type="ARBA" id="ARBA00004496"/>
    </source>
</evidence>
<dbReference type="FunFam" id="1.10.560.10:FF:000017">
    <property type="entry name" value="T-complex protein 1 subunit eta"/>
    <property type="match status" value="1"/>
</dbReference>
<evidence type="ECO:0000256" key="4">
    <source>
        <dbReference type="ARBA" id="ARBA00022490"/>
    </source>
</evidence>
<dbReference type="NCBIfam" id="TIGR02341">
    <property type="entry name" value="chap_CCT_beta"/>
    <property type="match status" value="1"/>
</dbReference>
<comment type="function">
    <text evidence="8">Molecular chaperone; assists the folding of proteins upon ATP hydrolysis. Known to play a role, in vitro, in the folding of actin and tubulin.</text>
</comment>
<dbReference type="SUPFAM" id="SSF52029">
    <property type="entry name" value="GroEL apical domain-like"/>
    <property type="match status" value="1"/>
</dbReference>
<dbReference type="InterPro" id="IPR002423">
    <property type="entry name" value="Cpn60/GroEL/TCP-1"/>
</dbReference>
<sequence length="508" mass="54414">MSSFVGAIAVADLVKSTLGPKGMDKILSSVSSPDGGITITNDGATILKSIYVDNAAAKVLVDIAKVQDDEVGDGTTSVTVLCGELLREAEKLINQRIHPQTVIEGWRKAANIARKTLEGMAVDNSSDEAAFRQDLMNIAKTTLSSKLVHHEKDHFATLAVDAVMRLRGSGNLDHIQIIKKPGGSLRDSYLADGFILDKKIGTGQPKRIENARILLANTAMDTDKIKIYGSRVRVDSMAKVADIEEAERDKMRTKVNKIISHGINCFINRQLIYNFSEEIFASAGVCAIEHADFDGIERLAAVTGGEICSTFDHPEMVKLGECALIEEIMIGEDSLIQFSGCASGAACTIVLRGASNHVLDEAERSLHDALCVLSRTVTITKTIPGGGCAEMAMARAIDAEVPKVAGKSALAMEAFSRALRALPTTIADNGGDDSSELVTQLRAAHSEGNSTFGLDMYTGVVADMLALGVRESYKSKLQVVSSAAEAAEMILRVDDIVKCAPRQREGQY</sequence>
<evidence type="ECO:0000256" key="9">
    <source>
        <dbReference type="ARBA" id="ARBA00033237"/>
    </source>
</evidence>
<dbReference type="GO" id="GO:0140662">
    <property type="term" value="F:ATP-dependent protein folding chaperone"/>
    <property type="evidence" value="ECO:0007669"/>
    <property type="project" value="InterPro"/>
</dbReference>
<dbReference type="GO" id="GO:0016887">
    <property type="term" value="F:ATP hydrolysis activity"/>
    <property type="evidence" value="ECO:0007669"/>
    <property type="project" value="InterPro"/>
</dbReference>
<keyword evidence="4" id="KW-0963">Cytoplasm</keyword>
<dbReference type="PROSITE" id="PS00995">
    <property type="entry name" value="TCP1_3"/>
    <property type="match status" value="1"/>
</dbReference>
<keyword evidence="6 10" id="KW-0067">ATP-binding</keyword>
<evidence type="ECO:0000256" key="5">
    <source>
        <dbReference type="ARBA" id="ARBA00022741"/>
    </source>
</evidence>
<dbReference type="AlphaFoldDB" id="A0A7S2R4F8"/>